<keyword evidence="2" id="KW-1185">Reference proteome</keyword>
<evidence type="ECO:0000313" key="2">
    <source>
        <dbReference type="Proteomes" id="UP000309997"/>
    </source>
</evidence>
<protein>
    <submittedName>
        <fullName evidence="1">Uncharacterized protein</fullName>
    </submittedName>
</protein>
<name>A0ACC4BLY3_POPAL</name>
<dbReference type="EMBL" id="RCHU02000010">
    <property type="protein sequence ID" value="KAL3579554.1"/>
    <property type="molecule type" value="Genomic_DNA"/>
</dbReference>
<proteinExistence type="predicted"/>
<comment type="caution">
    <text evidence="1">The sequence shown here is derived from an EMBL/GenBank/DDBJ whole genome shotgun (WGS) entry which is preliminary data.</text>
</comment>
<reference evidence="1 2" key="1">
    <citation type="journal article" date="2024" name="Plant Biotechnol. J.">
        <title>Genome and CRISPR/Cas9 system of a widespread forest tree (Populus alba) in the world.</title>
        <authorList>
            <person name="Liu Y.J."/>
            <person name="Jiang P.F."/>
            <person name="Han X.M."/>
            <person name="Li X.Y."/>
            <person name="Wang H.M."/>
            <person name="Wang Y.J."/>
            <person name="Wang X.X."/>
            <person name="Zeng Q.Y."/>
        </authorList>
    </citation>
    <scope>NUCLEOTIDE SEQUENCE [LARGE SCALE GENOMIC DNA]</scope>
    <source>
        <strain evidence="2">cv. PAL-ZL1</strain>
    </source>
</reference>
<gene>
    <name evidence="1" type="ORF">D5086_021058</name>
</gene>
<sequence length="224" mass="25376">MEEMSALYGYESMDDLKHKLFYTNLELQKIKMKADVTLRKHKDTVQHLLNLLANAYKERDGARDQLHKLIYKSMSSRSPDQILAQVQPESPILNMYPKANLSKSKSNSEAYSHLLHCSSSVDSFDAAATPDFPNKNMVGLSNMGLLNQPFVQEQHNGSKFTGLICVYYLILTVQDMISIPSFRNQNDILFNLCSIHFLLARLCMIGTKPLLLIGLKPAKTSLTY</sequence>
<evidence type="ECO:0000313" key="1">
    <source>
        <dbReference type="EMBL" id="KAL3579554.1"/>
    </source>
</evidence>
<organism evidence="1 2">
    <name type="scientific">Populus alba</name>
    <name type="common">White poplar</name>
    <dbReference type="NCBI Taxonomy" id="43335"/>
    <lineage>
        <taxon>Eukaryota</taxon>
        <taxon>Viridiplantae</taxon>
        <taxon>Streptophyta</taxon>
        <taxon>Embryophyta</taxon>
        <taxon>Tracheophyta</taxon>
        <taxon>Spermatophyta</taxon>
        <taxon>Magnoliopsida</taxon>
        <taxon>eudicotyledons</taxon>
        <taxon>Gunneridae</taxon>
        <taxon>Pentapetalae</taxon>
        <taxon>rosids</taxon>
        <taxon>fabids</taxon>
        <taxon>Malpighiales</taxon>
        <taxon>Salicaceae</taxon>
        <taxon>Saliceae</taxon>
        <taxon>Populus</taxon>
    </lineage>
</organism>
<dbReference type="Proteomes" id="UP000309997">
    <property type="component" value="Unassembled WGS sequence"/>
</dbReference>
<accession>A0ACC4BLY3</accession>